<dbReference type="RefSeq" id="WP_064985873.1">
    <property type="nucleotide sequence ID" value="NZ_LZLC01000245.1"/>
</dbReference>
<gene>
    <name evidence="1" type="ORF">A5630_06870</name>
</gene>
<reference evidence="1 2" key="1">
    <citation type="submission" date="2016-06" db="EMBL/GenBank/DDBJ databases">
        <authorList>
            <person name="Kjaerup R.B."/>
            <person name="Dalgaard T.S."/>
            <person name="Juul-Madsen H.R."/>
        </authorList>
    </citation>
    <scope>NUCLEOTIDE SEQUENCE [LARGE SCALE GENOMIC DNA]</scope>
    <source>
        <strain evidence="1 2">1127319.6</strain>
    </source>
</reference>
<evidence type="ECO:0000313" key="1">
    <source>
        <dbReference type="EMBL" id="OBJ36569.1"/>
    </source>
</evidence>
<dbReference type="AlphaFoldDB" id="A0A1A3GMI9"/>
<dbReference type="EMBL" id="LZLC01000245">
    <property type="protein sequence ID" value="OBJ36569.1"/>
    <property type="molecule type" value="Genomic_DNA"/>
</dbReference>
<name>A0A1A3GMI9_MYCMU</name>
<comment type="caution">
    <text evidence="1">The sequence shown here is derived from an EMBL/GenBank/DDBJ whole genome shotgun (WGS) entry which is preliminary data.</text>
</comment>
<dbReference type="Proteomes" id="UP000093898">
    <property type="component" value="Unassembled WGS sequence"/>
</dbReference>
<sequence>MEVFDATCGMDGEPTMPIICAIVDMPPYSCGKKTSSGASVRRRMELLPQSLQVSLSLIKDSLGCFAAVPERLVAFDDHEVGVTAQYWVGVLSGLVGCAFSFVIGSRGFDVNVAQYCLRWHV</sequence>
<proteinExistence type="predicted"/>
<organism evidence="1 2">
    <name type="scientific">Mycolicibacterium mucogenicum</name>
    <name type="common">Mycobacterium mucogenicum</name>
    <dbReference type="NCBI Taxonomy" id="56689"/>
    <lineage>
        <taxon>Bacteria</taxon>
        <taxon>Bacillati</taxon>
        <taxon>Actinomycetota</taxon>
        <taxon>Actinomycetes</taxon>
        <taxon>Mycobacteriales</taxon>
        <taxon>Mycobacteriaceae</taxon>
        <taxon>Mycolicibacterium</taxon>
    </lineage>
</organism>
<accession>A0A1A3GMI9</accession>
<protein>
    <submittedName>
        <fullName evidence="1">Uncharacterized protein</fullName>
    </submittedName>
</protein>
<evidence type="ECO:0000313" key="2">
    <source>
        <dbReference type="Proteomes" id="UP000093898"/>
    </source>
</evidence>